<evidence type="ECO:0000313" key="3">
    <source>
        <dbReference type="EMBL" id="KAK9716733.1"/>
    </source>
</evidence>
<keyword evidence="2" id="KW-0732">Signal</keyword>
<feature type="compositionally biased region" description="Basic and acidic residues" evidence="1">
    <location>
        <begin position="52"/>
        <end position="61"/>
    </location>
</feature>
<feature type="compositionally biased region" description="Basic and acidic residues" evidence="1">
    <location>
        <begin position="120"/>
        <end position="144"/>
    </location>
</feature>
<dbReference type="EMBL" id="JASJQH010007181">
    <property type="protein sequence ID" value="KAK9716733.1"/>
    <property type="molecule type" value="Genomic_DNA"/>
</dbReference>
<proteinExistence type="predicted"/>
<evidence type="ECO:0000256" key="2">
    <source>
        <dbReference type="SAM" id="SignalP"/>
    </source>
</evidence>
<name>A0ABR2W188_9FUNG</name>
<reference evidence="3 4" key="1">
    <citation type="submission" date="2023-04" db="EMBL/GenBank/DDBJ databases">
        <title>Genome of Basidiobolus ranarum AG-B5.</title>
        <authorList>
            <person name="Stajich J.E."/>
            <person name="Carter-House D."/>
            <person name="Gryganskyi A."/>
        </authorList>
    </citation>
    <scope>NUCLEOTIDE SEQUENCE [LARGE SCALE GENOMIC DNA]</scope>
    <source>
        <strain evidence="3 4">AG-B5</strain>
    </source>
</reference>
<feature type="compositionally biased region" description="Basic and acidic residues" evidence="1">
    <location>
        <begin position="81"/>
        <end position="101"/>
    </location>
</feature>
<comment type="caution">
    <text evidence="3">The sequence shown here is derived from an EMBL/GenBank/DDBJ whole genome shotgun (WGS) entry which is preliminary data.</text>
</comment>
<evidence type="ECO:0000313" key="4">
    <source>
        <dbReference type="Proteomes" id="UP001479436"/>
    </source>
</evidence>
<protein>
    <submittedName>
        <fullName evidence="3">Uncharacterized protein</fullName>
    </submittedName>
</protein>
<organism evidence="3 4">
    <name type="scientific">Basidiobolus ranarum</name>
    <dbReference type="NCBI Taxonomy" id="34480"/>
    <lineage>
        <taxon>Eukaryota</taxon>
        <taxon>Fungi</taxon>
        <taxon>Fungi incertae sedis</taxon>
        <taxon>Zoopagomycota</taxon>
        <taxon>Entomophthoromycotina</taxon>
        <taxon>Basidiobolomycetes</taxon>
        <taxon>Basidiobolales</taxon>
        <taxon>Basidiobolaceae</taxon>
        <taxon>Basidiobolus</taxon>
    </lineage>
</organism>
<feature type="chain" id="PRO_5045124891" evidence="2">
    <location>
        <begin position="19"/>
        <end position="238"/>
    </location>
</feature>
<accession>A0ABR2W188</accession>
<sequence length="238" mass="26132">MLFHNALTLLSLIATGSAMFVAPHSPAAESSLFKRSQRNEGHRHKSKSTYDTSDKYTEYDGHSAGNNHRYNDDNSAGYHEGNGDYDHHAGEYDNNGHKGYADDGYSGSERNGRDSAGYEGTHHSNDNEYSTDHHGENYRHKDDYDSLPESHSYSLSVEYEESEQDHNKDAKPNSIEEVTLDQVIKPAEDDQTNDTSPATPPPSQPAASAPTPTEAPCSRAIDLKLKLLGDSTVTACAL</sequence>
<dbReference type="Proteomes" id="UP001479436">
    <property type="component" value="Unassembled WGS sequence"/>
</dbReference>
<gene>
    <name evidence="3" type="ORF">K7432_006701</name>
</gene>
<feature type="signal peptide" evidence="2">
    <location>
        <begin position="1"/>
        <end position="18"/>
    </location>
</feature>
<feature type="compositionally biased region" description="Low complexity" evidence="1">
    <location>
        <begin position="205"/>
        <end position="216"/>
    </location>
</feature>
<feature type="region of interest" description="Disordered" evidence="1">
    <location>
        <begin position="33"/>
        <end position="216"/>
    </location>
</feature>
<evidence type="ECO:0000256" key="1">
    <source>
        <dbReference type="SAM" id="MobiDB-lite"/>
    </source>
</evidence>
<keyword evidence="4" id="KW-1185">Reference proteome</keyword>